<dbReference type="SUPFAM" id="SSF48371">
    <property type="entry name" value="ARM repeat"/>
    <property type="match status" value="1"/>
</dbReference>
<sequence length="657" mass="72871">MTPSRPQPEYSSLVRDVLLAGPADGQQILQDAQTNNLWQALYTASKSSPYALEWRQAFGRGTVSYSGSTSILGVAVKMLIDYADSQEPNPSPETSDALIKLIANCCADNNQNRRLVLQAGGLLSLVKILVEGEDSTIVIPTIYNVCADFDEPAHTNSDHTSEDHLHVTLAEERLARADIPSFSIFSGIQALLKPYVVLDCEDGIKEYLAELVEMAARPAAALEGNFEERDCDYDQAIERLLALDGGQYVADYSARARANIVRSLFAISASSAAKTYLASTGSIFQFALAADTPDLMPGYYGEDEEEQKDNIETMTKLQTTMLSMVYEICRMPEFTDPPKYGVARQSLDILCHSVNISPFQGTIAYIMLYAFINSDARAHLLATEDLIPALFHTLKYETDKTIIHPALAVATKLAVTWSLRRHLFGMRFMQAVHHLLTRQGLGYEIPTNAVTFLELMIKGHPEHIPALLDTTQHHDSIMSDLFKLFDKGQDTICLEIGRLIVELCATIAQQTSSAPTYSELFNLDAIIQLFPLDQWSKIFVFMATKAQIADPPVAQRVWFALGLLSTLNGGKQVVLQVLHNTDVQQTVRNVMTAVPGLDDMFDVRRVATAAGVETRFDPRLNKSPLSFVVMEWINRWNSVRSGVHQAPLEDMLEGLEQ</sequence>
<reference evidence="1 2" key="1">
    <citation type="submission" date="2023-08" db="EMBL/GenBank/DDBJ databases">
        <title>Black Yeasts Isolated from many extreme environments.</title>
        <authorList>
            <person name="Coleine C."/>
            <person name="Stajich J.E."/>
            <person name="Selbmann L."/>
        </authorList>
    </citation>
    <scope>NUCLEOTIDE SEQUENCE [LARGE SCALE GENOMIC DNA]</scope>
    <source>
        <strain evidence="1 2">CCFEE 5910</strain>
    </source>
</reference>
<accession>A0AAN7YAN0</accession>
<comment type="caution">
    <text evidence="1">The sequence shown here is derived from an EMBL/GenBank/DDBJ whole genome shotgun (WGS) entry which is preliminary data.</text>
</comment>
<evidence type="ECO:0000313" key="1">
    <source>
        <dbReference type="EMBL" id="KAK5085441.1"/>
    </source>
</evidence>
<organism evidence="1 2">
    <name type="scientific">Lithohypha guttulata</name>
    <dbReference type="NCBI Taxonomy" id="1690604"/>
    <lineage>
        <taxon>Eukaryota</taxon>
        <taxon>Fungi</taxon>
        <taxon>Dikarya</taxon>
        <taxon>Ascomycota</taxon>
        <taxon>Pezizomycotina</taxon>
        <taxon>Eurotiomycetes</taxon>
        <taxon>Chaetothyriomycetidae</taxon>
        <taxon>Chaetothyriales</taxon>
        <taxon>Trichomeriaceae</taxon>
        <taxon>Lithohypha</taxon>
    </lineage>
</organism>
<dbReference type="InterPro" id="IPR011989">
    <property type="entry name" value="ARM-like"/>
</dbReference>
<keyword evidence="2" id="KW-1185">Reference proteome</keyword>
<dbReference type="GO" id="GO:0005085">
    <property type="term" value="F:guanyl-nucleotide exchange factor activity"/>
    <property type="evidence" value="ECO:0007669"/>
    <property type="project" value="InterPro"/>
</dbReference>
<evidence type="ECO:0000313" key="2">
    <source>
        <dbReference type="Proteomes" id="UP001309876"/>
    </source>
</evidence>
<gene>
    <name evidence="1" type="ORF">LTR05_004726</name>
</gene>
<dbReference type="InterPro" id="IPR040144">
    <property type="entry name" value="RAP1GDS1"/>
</dbReference>
<dbReference type="Proteomes" id="UP001309876">
    <property type="component" value="Unassembled WGS sequence"/>
</dbReference>
<dbReference type="InterPro" id="IPR016024">
    <property type="entry name" value="ARM-type_fold"/>
</dbReference>
<protein>
    <submittedName>
        <fullName evidence="1">Uncharacterized protein</fullName>
    </submittedName>
</protein>
<dbReference type="AlphaFoldDB" id="A0AAN7YAN0"/>
<name>A0AAN7YAN0_9EURO</name>
<dbReference type="EMBL" id="JAVRRJ010000004">
    <property type="protein sequence ID" value="KAK5085441.1"/>
    <property type="molecule type" value="Genomic_DNA"/>
</dbReference>
<dbReference type="Gene3D" id="1.25.10.10">
    <property type="entry name" value="Leucine-rich Repeat Variant"/>
    <property type="match status" value="2"/>
</dbReference>
<dbReference type="PANTHER" id="PTHR10957">
    <property type="entry name" value="RAP1 GTPASE-GDP DISSOCIATION STIMULATOR 1"/>
    <property type="match status" value="1"/>
</dbReference>
<proteinExistence type="predicted"/>